<dbReference type="OMA" id="NHHRTQP"/>
<proteinExistence type="predicted"/>
<sequence>MQESQQHHHRRDKNTVALGCEHGRDADSKTANDSREPPKHLSAVAYTVGESEQDARGGSNEREAEQTGNHLMAIDDHSNRTSSTHTKKQNRTLSPRLHPTRNLPPNPKNGALLVAASRDRNIPDPRRPKIPTTSTERARRDRSVATNHHRTQPTTRTTTPRHGSTRSQTTTGIVNLREQTTEANDGCQTRAGNKAERAREGQRSKEQTKWRGESPLAPARARTRRPDQRRMTMVF</sequence>
<keyword evidence="3" id="KW-1185">Reference proteome</keyword>
<dbReference type="Proteomes" id="UP000011750">
    <property type="component" value="Chromosome A02"/>
</dbReference>
<feature type="compositionally biased region" description="Basic and acidic residues" evidence="1">
    <location>
        <begin position="193"/>
        <end position="212"/>
    </location>
</feature>
<feature type="compositionally biased region" description="Polar residues" evidence="1">
    <location>
        <begin position="167"/>
        <end position="191"/>
    </location>
</feature>
<reference evidence="2 3" key="1">
    <citation type="journal article" date="2011" name="Nat. Genet.">
        <title>The genome of the mesopolyploid crop species Brassica rapa.</title>
        <authorList>
            <consortium name="Brassica rapa Genome Sequencing Project Consortium"/>
            <person name="Wang X."/>
            <person name="Wang H."/>
            <person name="Wang J."/>
            <person name="Sun R."/>
            <person name="Wu J."/>
            <person name="Liu S."/>
            <person name="Bai Y."/>
            <person name="Mun J.H."/>
            <person name="Bancroft I."/>
            <person name="Cheng F."/>
            <person name="Huang S."/>
            <person name="Li X."/>
            <person name="Hua W."/>
            <person name="Wang J."/>
            <person name="Wang X."/>
            <person name="Freeling M."/>
            <person name="Pires J.C."/>
            <person name="Paterson A.H."/>
            <person name="Chalhoub B."/>
            <person name="Wang B."/>
            <person name="Hayward A."/>
            <person name="Sharpe A.G."/>
            <person name="Park B.S."/>
            <person name="Weisshaar B."/>
            <person name="Liu B."/>
            <person name="Li B."/>
            <person name="Liu B."/>
            <person name="Tong C."/>
            <person name="Song C."/>
            <person name="Duran C."/>
            <person name="Peng C."/>
            <person name="Geng C."/>
            <person name="Koh C."/>
            <person name="Lin C."/>
            <person name="Edwards D."/>
            <person name="Mu D."/>
            <person name="Shen D."/>
            <person name="Soumpourou E."/>
            <person name="Li F."/>
            <person name="Fraser F."/>
            <person name="Conant G."/>
            <person name="Lassalle G."/>
            <person name="King G.J."/>
            <person name="Bonnema G."/>
            <person name="Tang H."/>
            <person name="Wang H."/>
            <person name="Belcram H."/>
            <person name="Zhou H."/>
            <person name="Hirakawa H."/>
            <person name="Abe H."/>
            <person name="Guo H."/>
            <person name="Wang H."/>
            <person name="Jin H."/>
            <person name="Parkin I.A."/>
            <person name="Batley J."/>
            <person name="Kim J.S."/>
            <person name="Just J."/>
            <person name="Li J."/>
            <person name="Xu J."/>
            <person name="Deng J."/>
            <person name="Kim J.A."/>
            <person name="Li J."/>
            <person name="Yu J."/>
            <person name="Meng J."/>
            <person name="Wang J."/>
            <person name="Min J."/>
            <person name="Poulain J."/>
            <person name="Wang J."/>
            <person name="Hatakeyama K."/>
            <person name="Wu K."/>
            <person name="Wang L."/>
            <person name="Fang L."/>
            <person name="Trick M."/>
            <person name="Links M.G."/>
            <person name="Zhao M."/>
            <person name="Jin M."/>
            <person name="Ramchiary N."/>
            <person name="Drou N."/>
            <person name="Berkman P.J."/>
            <person name="Cai Q."/>
            <person name="Huang Q."/>
            <person name="Li R."/>
            <person name="Tabata S."/>
            <person name="Cheng S."/>
            <person name="Zhang S."/>
            <person name="Zhang S."/>
            <person name="Huang S."/>
            <person name="Sato S."/>
            <person name="Sun S."/>
            <person name="Kwon S.J."/>
            <person name="Choi S.R."/>
            <person name="Lee T.H."/>
            <person name="Fan W."/>
            <person name="Zhao X."/>
            <person name="Tan X."/>
            <person name="Xu X."/>
            <person name="Wang Y."/>
            <person name="Qiu Y."/>
            <person name="Yin Y."/>
            <person name="Li Y."/>
            <person name="Du Y."/>
            <person name="Liao Y."/>
            <person name="Lim Y."/>
            <person name="Narusaka Y."/>
            <person name="Wang Y."/>
            <person name="Wang Z."/>
            <person name="Li Z."/>
            <person name="Wang Z."/>
            <person name="Xiong Z."/>
            <person name="Zhang Z."/>
        </authorList>
    </citation>
    <scope>NUCLEOTIDE SEQUENCE [LARGE SCALE GENOMIC DNA]</scope>
    <source>
        <strain evidence="2 3">cv. Chiifu-401-42</strain>
    </source>
</reference>
<dbReference type="AlphaFoldDB" id="M4EIK1"/>
<evidence type="ECO:0000313" key="3">
    <source>
        <dbReference type="Proteomes" id="UP000011750"/>
    </source>
</evidence>
<organism evidence="2 3">
    <name type="scientific">Brassica campestris</name>
    <name type="common">Field mustard</name>
    <dbReference type="NCBI Taxonomy" id="3711"/>
    <lineage>
        <taxon>Eukaryota</taxon>
        <taxon>Viridiplantae</taxon>
        <taxon>Streptophyta</taxon>
        <taxon>Embryophyta</taxon>
        <taxon>Tracheophyta</taxon>
        <taxon>Spermatophyta</taxon>
        <taxon>Magnoliopsida</taxon>
        <taxon>eudicotyledons</taxon>
        <taxon>Gunneridae</taxon>
        <taxon>Pentapetalae</taxon>
        <taxon>rosids</taxon>
        <taxon>malvids</taxon>
        <taxon>Brassicales</taxon>
        <taxon>Brassicaceae</taxon>
        <taxon>Brassiceae</taxon>
        <taxon>Brassica</taxon>
    </lineage>
</organism>
<reference evidence="2" key="3">
    <citation type="submission" date="2023-03" db="UniProtKB">
        <authorList>
            <consortium name="EnsemblPlants"/>
        </authorList>
    </citation>
    <scope>IDENTIFICATION</scope>
    <source>
        <strain evidence="2">cv. Chiifu-401-42</strain>
    </source>
</reference>
<name>M4EIK1_BRACM</name>
<feature type="compositionally biased region" description="Basic and acidic residues" evidence="1">
    <location>
        <begin position="21"/>
        <end position="39"/>
    </location>
</feature>
<reference evidence="2 3" key="2">
    <citation type="journal article" date="2018" name="Hortic Res">
        <title>Improved Brassica rapa reference genome by single-molecule sequencing and chromosome conformation capture technologies.</title>
        <authorList>
            <person name="Zhang L."/>
            <person name="Cai X."/>
            <person name="Wu J."/>
            <person name="Liu M."/>
            <person name="Grob S."/>
            <person name="Cheng F."/>
            <person name="Liang J."/>
            <person name="Cai C."/>
            <person name="Liu Z."/>
            <person name="Liu B."/>
            <person name="Wang F."/>
            <person name="Li S."/>
            <person name="Liu F."/>
            <person name="Li X."/>
            <person name="Cheng L."/>
            <person name="Yang W."/>
            <person name="Li M.H."/>
            <person name="Grossniklaus U."/>
            <person name="Zheng H."/>
            <person name="Wang X."/>
        </authorList>
    </citation>
    <scope>NUCLEOTIDE SEQUENCE [LARGE SCALE GENOMIC DNA]</scope>
    <source>
        <strain evidence="2 3">cv. Chiifu-401-42</strain>
    </source>
</reference>
<feature type="region of interest" description="Disordered" evidence="1">
    <location>
        <begin position="1"/>
        <end position="235"/>
    </location>
</feature>
<feature type="compositionally biased region" description="Basic and acidic residues" evidence="1">
    <location>
        <begin position="224"/>
        <end position="235"/>
    </location>
</feature>
<protein>
    <submittedName>
        <fullName evidence="2">Uncharacterized protein</fullName>
    </submittedName>
</protein>
<dbReference type="Gramene" id="Bra028616.1">
    <property type="protein sequence ID" value="Bra028616.1-P"/>
    <property type="gene ID" value="Bra028616"/>
</dbReference>
<accession>M4EIK1</accession>
<dbReference type="EnsemblPlants" id="Bra028616.1">
    <property type="protein sequence ID" value="Bra028616.1-P"/>
    <property type="gene ID" value="Bra028616"/>
</dbReference>
<dbReference type="InParanoid" id="M4EIK1"/>
<feature type="compositionally biased region" description="Basic and acidic residues" evidence="1">
    <location>
        <begin position="53"/>
        <end position="65"/>
    </location>
</feature>
<evidence type="ECO:0000313" key="2">
    <source>
        <dbReference type="EnsemblPlants" id="Bra028616.1-P"/>
    </source>
</evidence>
<evidence type="ECO:0000256" key="1">
    <source>
        <dbReference type="SAM" id="MobiDB-lite"/>
    </source>
</evidence>
<feature type="compositionally biased region" description="Low complexity" evidence="1">
    <location>
        <begin position="152"/>
        <end position="166"/>
    </location>
</feature>
<feature type="compositionally biased region" description="Basic and acidic residues" evidence="1">
    <location>
        <begin position="117"/>
        <end position="127"/>
    </location>
</feature>
<dbReference type="HOGENOM" id="CLU_1181668_0_0_1"/>